<sequence>MRFLLGLLAGGWVLAAAVSLGLYGYIRWKTSTPPTYWETIAARYYQDMTWGFALAFCATATVLAFRVTYQLASERPPMNDSGYWRLKGLLLSLVALFLIESAGLTVKSLDAYYAYYDAAHPAFGEGKFLKGVENGSSVEIRLEIGDQIVPFSASTGDAWKSFQWKDPVAFQYGEKTRTLSHIEALVAPEAITAASPPAPADSAPPAAAGPSGGNGKSTGATDKSGPVAPKTAPAAKAHTQGTHPQPTGGTNR</sequence>
<keyword evidence="2" id="KW-1133">Transmembrane helix</keyword>
<keyword evidence="2" id="KW-0812">Transmembrane</keyword>
<feature type="transmembrane region" description="Helical" evidence="2">
    <location>
        <begin position="88"/>
        <end position="106"/>
    </location>
</feature>
<evidence type="ECO:0000256" key="1">
    <source>
        <dbReference type="SAM" id="MobiDB-lite"/>
    </source>
</evidence>
<dbReference type="OrthoDB" id="2082652at2"/>
<keyword evidence="2" id="KW-0472">Membrane</keyword>
<accession>A0A845LDU7</accession>
<keyword evidence="4" id="KW-1185">Reference proteome</keyword>
<proteinExistence type="predicted"/>
<feature type="region of interest" description="Disordered" evidence="1">
    <location>
        <begin position="194"/>
        <end position="252"/>
    </location>
</feature>
<name>A0A845LDU7_HELGE</name>
<evidence type="ECO:0000313" key="4">
    <source>
        <dbReference type="Proteomes" id="UP000471031"/>
    </source>
</evidence>
<dbReference type="EMBL" id="WXEX01000010">
    <property type="protein sequence ID" value="MZP43731.1"/>
    <property type="molecule type" value="Genomic_DNA"/>
</dbReference>
<dbReference type="RefSeq" id="WP_161262306.1">
    <property type="nucleotide sequence ID" value="NZ_JAFBDC010000008.1"/>
</dbReference>
<evidence type="ECO:0000313" key="3">
    <source>
        <dbReference type="EMBL" id="MZP43731.1"/>
    </source>
</evidence>
<reference evidence="3 4" key="1">
    <citation type="submission" date="2020-01" db="EMBL/GenBank/DDBJ databases">
        <title>Whole genome sequence of Heliobacterium gestii DSM 11169.</title>
        <authorList>
            <person name="Kyndt J.A."/>
            <person name="Meyer T.E."/>
        </authorList>
    </citation>
    <scope>NUCLEOTIDE SEQUENCE [LARGE SCALE GENOMIC DNA]</scope>
    <source>
        <strain evidence="3 4">DSM 11169</strain>
    </source>
</reference>
<feature type="transmembrane region" description="Helical" evidence="2">
    <location>
        <begin position="48"/>
        <end position="67"/>
    </location>
</feature>
<dbReference type="AlphaFoldDB" id="A0A845LDU7"/>
<organism evidence="3 4">
    <name type="scientific">Heliomicrobium gestii</name>
    <name type="common">Heliobacterium gestii</name>
    <dbReference type="NCBI Taxonomy" id="2699"/>
    <lineage>
        <taxon>Bacteria</taxon>
        <taxon>Bacillati</taxon>
        <taxon>Bacillota</taxon>
        <taxon>Clostridia</taxon>
        <taxon>Eubacteriales</taxon>
        <taxon>Heliobacteriaceae</taxon>
        <taxon>Heliomicrobium</taxon>
    </lineage>
</organism>
<feature type="compositionally biased region" description="Low complexity" evidence="1">
    <location>
        <begin position="228"/>
        <end position="252"/>
    </location>
</feature>
<dbReference type="Proteomes" id="UP000471031">
    <property type="component" value="Unassembled WGS sequence"/>
</dbReference>
<comment type="caution">
    <text evidence="3">The sequence shown here is derived from an EMBL/GenBank/DDBJ whole genome shotgun (WGS) entry which is preliminary data.</text>
</comment>
<protein>
    <submittedName>
        <fullName evidence="3">Uncharacterized protein</fullName>
    </submittedName>
</protein>
<feature type="compositionally biased region" description="Low complexity" evidence="1">
    <location>
        <begin position="194"/>
        <end position="209"/>
    </location>
</feature>
<gene>
    <name evidence="3" type="ORF">GTO89_11825</name>
</gene>
<evidence type="ECO:0000256" key="2">
    <source>
        <dbReference type="SAM" id="Phobius"/>
    </source>
</evidence>